<gene>
    <name evidence="1" type="ORF">COEREDRAFT_82760</name>
</gene>
<protein>
    <submittedName>
        <fullName evidence="1">Uncharacterized protein</fullName>
    </submittedName>
</protein>
<sequence length="71" mass="7781">MFVENTIASEIIKCRAADVGKKRSGKIGAFNQTHKKKAEWSVLPAFPSRNPSWVLYKGHTKLVDANPGPSA</sequence>
<accession>A0A2G5B669</accession>
<reference evidence="1 2" key="1">
    <citation type="journal article" date="2015" name="Genome Biol. Evol.">
        <title>Phylogenomic analyses indicate that early fungi evolved digesting cell walls of algal ancestors of land plants.</title>
        <authorList>
            <person name="Chang Y."/>
            <person name="Wang S."/>
            <person name="Sekimoto S."/>
            <person name="Aerts A.L."/>
            <person name="Choi C."/>
            <person name="Clum A."/>
            <person name="LaButti K.M."/>
            <person name="Lindquist E.A."/>
            <person name="Yee Ngan C."/>
            <person name="Ohm R.A."/>
            <person name="Salamov A.A."/>
            <person name="Grigoriev I.V."/>
            <person name="Spatafora J.W."/>
            <person name="Berbee M.L."/>
        </authorList>
    </citation>
    <scope>NUCLEOTIDE SEQUENCE [LARGE SCALE GENOMIC DNA]</scope>
    <source>
        <strain evidence="1 2">NRRL 1564</strain>
    </source>
</reference>
<proteinExistence type="predicted"/>
<name>A0A2G5B669_COERN</name>
<organism evidence="1 2">
    <name type="scientific">Coemansia reversa (strain ATCC 12441 / NRRL 1564)</name>
    <dbReference type="NCBI Taxonomy" id="763665"/>
    <lineage>
        <taxon>Eukaryota</taxon>
        <taxon>Fungi</taxon>
        <taxon>Fungi incertae sedis</taxon>
        <taxon>Zoopagomycota</taxon>
        <taxon>Kickxellomycotina</taxon>
        <taxon>Kickxellomycetes</taxon>
        <taxon>Kickxellales</taxon>
        <taxon>Kickxellaceae</taxon>
        <taxon>Coemansia</taxon>
    </lineage>
</organism>
<dbReference type="Proteomes" id="UP000242474">
    <property type="component" value="Unassembled WGS sequence"/>
</dbReference>
<dbReference type="EMBL" id="KZ303517">
    <property type="protein sequence ID" value="PIA14498.1"/>
    <property type="molecule type" value="Genomic_DNA"/>
</dbReference>
<dbReference type="AlphaFoldDB" id="A0A2G5B669"/>
<evidence type="ECO:0000313" key="1">
    <source>
        <dbReference type="EMBL" id="PIA14498.1"/>
    </source>
</evidence>
<keyword evidence="2" id="KW-1185">Reference proteome</keyword>
<evidence type="ECO:0000313" key="2">
    <source>
        <dbReference type="Proteomes" id="UP000242474"/>
    </source>
</evidence>